<name>A0A370FJ29_9BURK</name>
<evidence type="ECO:0000256" key="2">
    <source>
        <dbReference type="SAM" id="SignalP"/>
    </source>
</evidence>
<evidence type="ECO:0000313" key="3">
    <source>
        <dbReference type="EMBL" id="RDI24227.1"/>
    </source>
</evidence>
<dbReference type="InterPro" id="IPR005064">
    <property type="entry name" value="BUG"/>
</dbReference>
<feature type="signal peptide" evidence="2">
    <location>
        <begin position="1"/>
        <end position="24"/>
    </location>
</feature>
<dbReference type="CDD" id="cd07012">
    <property type="entry name" value="PBP2_Bug_TTT"/>
    <property type="match status" value="1"/>
</dbReference>
<dbReference type="OrthoDB" id="8844693at2"/>
<evidence type="ECO:0000313" key="4">
    <source>
        <dbReference type="Proteomes" id="UP000255265"/>
    </source>
</evidence>
<protein>
    <submittedName>
        <fullName evidence="3">Tripartite-type tricarboxylate transporter receptor subunit TctC</fullName>
    </submittedName>
</protein>
<comment type="similarity">
    <text evidence="1">Belongs to the UPF0065 (bug) family.</text>
</comment>
<keyword evidence="4" id="KW-1185">Reference proteome</keyword>
<dbReference type="PANTHER" id="PTHR42928">
    <property type="entry name" value="TRICARBOXYLATE-BINDING PROTEIN"/>
    <property type="match status" value="1"/>
</dbReference>
<dbReference type="EMBL" id="QQAV01000005">
    <property type="protein sequence ID" value="RDI24227.1"/>
    <property type="molecule type" value="Genomic_DNA"/>
</dbReference>
<dbReference type="InterPro" id="IPR042100">
    <property type="entry name" value="Bug_dom1"/>
</dbReference>
<dbReference type="RefSeq" id="WP_114803227.1">
    <property type="nucleotide sequence ID" value="NZ_QQAV01000005.1"/>
</dbReference>
<dbReference type="PANTHER" id="PTHR42928:SF5">
    <property type="entry name" value="BLR1237 PROTEIN"/>
    <property type="match status" value="1"/>
</dbReference>
<keyword evidence="3" id="KW-0675">Receptor</keyword>
<gene>
    <name evidence="3" type="ORF">DFR41_105142</name>
</gene>
<feature type="chain" id="PRO_5016836271" evidence="2">
    <location>
        <begin position="25"/>
        <end position="324"/>
    </location>
</feature>
<dbReference type="InterPro" id="IPR006311">
    <property type="entry name" value="TAT_signal"/>
</dbReference>
<dbReference type="PIRSF" id="PIRSF017082">
    <property type="entry name" value="YflP"/>
    <property type="match status" value="1"/>
</dbReference>
<dbReference type="AlphaFoldDB" id="A0A370FJ29"/>
<dbReference type="Gene3D" id="3.40.190.150">
    <property type="entry name" value="Bordetella uptake gene, domain 1"/>
    <property type="match status" value="1"/>
</dbReference>
<organism evidence="3 4">
    <name type="scientific">Pseudacidovorax intermedius</name>
    <dbReference type="NCBI Taxonomy" id="433924"/>
    <lineage>
        <taxon>Bacteria</taxon>
        <taxon>Pseudomonadati</taxon>
        <taxon>Pseudomonadota</taxon>
        <taxon>Betaproteobacteria</taxon>
        <taxon>Burkholderiales</taxon>
        <taxon>Comamonadaceae</taxon>
        <taxon>Pseudacidovorax</taxon>
    </lineage>
</organism>
<dbReference type="SUPFAM" id="SSF53850">
    <property type="entry name" value="Periplasmic binding protein-like II"/>
    <property type="match status" value="1"/>
</dbReference>
<proteinExistence type="inferred from homology"/>
<dbReference type="Pfam" id="PF03401">
    <property type="entry name" value="TctC"/>
    <property type="match status" value="1"/>
</dbReference>
<evidence type="ECO:0000256" key="1">
    <source>
        <dbReference type="ARBA" id="ARBA00006987"/>
    </source>
</evidence>
<reference evidence="3 4" key="1">
    <citation type="submission" date="2018-07" db="EMBL/GenBank/DDBJ databases">
        <title>Genomic Encyclopedia of Type Strains, Phase IV (KMG-IV): sequencing the most valuable type-strain genomes for metagenomic binning, comparative biology and taxonomic classification.</title>
        <authorList>
            <person name="Goeker M."/>
        </authorList>
    </citation>
    <scope>NUCLEOTIDE SEQUENCE [LARGE SCALE GENOMIC DNA]</scope>
    <source>
        <strain evidence="3 4">DSM 21352</strain>
    </source>
</reference>
<keyword evidence="2" id="KW-0732">Signal</keyword>
<sequence>MTTLNRRHFSLALGALGVAPLARAQAYPQGPITLVVPFSAGSVVDQQARVIARVLASRLGQPIVIDNRAGVSGSLGAEVVARAAPDGYTLLIGTQGTQGTNSAIYKTIRYDPVKDFVAIHGLSGNATVLVVNPTLKIQSVAELVAYGKANPGKLNFGSGGKGTSGHLCLELLQNRTGARFTHVPYKSSSTALVDLVAGNLDAMFDFVQTSGPQIRSGKLRPLAVTRSPRMPSLPDVPTMAEAGFPGIESQSWGGLFAPAKTPAAIVQRLSDAVDETLKTPEVRRTLESVESFTIDMPHTQFQAYVAAEAARWEGVLRDAGITPE</sequence>
<dbReference type="Proteomes" id="UP000255265">
    <property type="component" value="Unassembled WGS sequence"/>
</dbReference>
<dbReference type="PROSITE" id="PS51318">
    <property type="entry name" value="TAT"/>
    <property type="match status" value="1"/>
</dbReference>
<accession>A0A370FJ29</accession>
<dbReference type="Gene3D" id="3.40.190.10">
    <property type="entry name" value="Periplasmic binding protein-like II"/>
    <property type="match status" value="1"/>
</dbReference>
<comment type="caution">
    <text evidence="3">The sequence shown here is derived from an EMBL/GenBank/DDBJ whole genome shotgun (WGS) entry which is preliminary data.</text>
</comment>